<evidence type="ECO:0000313" key="1">
    <source>
        <dbReference type="Proteomes" id="UP000887540"/>
    </source>
</evidence>
<reference evidence="2" key="1">
    <citation type="submission" date="2022-11" db="UniProtKB">
        <authorList>
            <consortium name="WormBaseParasite"/>
        </authorList>
    </citation>
    <scope>IDENTIFICATION</scope>
</reference>
<accession>A0A914E2Y0</accession>
<organism evidence="1 2">
    <name type="scientific">Acrobeloides nanus</name>
    <dbReference type="NCBI Taxonomy" id="290746"/>
    <lineage>
        <taxon>Eukaryota</taxon>
        <taxon>Metazoa</taxon>
        <taxon>Ecdysozoa</taxon>
        <taxon>Nematoda</taxon>
        <taxon>Chromadorea</taxon>
        <taxon>Rhabditida</taxon>
        <taxon>Tylenchina</taxon>
        <taxon>Cephalobomorpha</taxon>
        <taxon>Cephaloboidea</taxon>
        <taxon>Cephalobidae</taxon>
        <taxon>Acrobeloides</taxon>
    </lineage>
</organism>
<protein>
    <submittedName>
        <fullName evidence="2">Uncharacterized protein</fullName>
    </submittedName>
</protein>
<dbReference type="Proteomes" id="UP000887540">
    <property type="component" value="Unplaced"/>
</dbReference>
<name>A0A914E2Y0_9BILA</name>
<keyword evidence="1" id="KW-1185">Reference proteome</keyword>
<proteinExistence type="predicted"/>
<dbReference type="WBParaSite" id="ACRNAN_scaffold5360.g7644.t1">
    <property type="protein sequence ID" value="ACRNAN_scaffold5360.g7644.t1"/>
    <property type="gene ID" value="ACRNAN_scaffold5360.g7644"/>
</dbReference>
<evidence type="ECO:0000313" key="2">
    <source>
        <dbReference type="WBParaSite" id="ACRNAN_scaffold5360.g7644.t1"/>
    </source>
</evidence>
<sequence length="67" mass="7800">MDEYGPRWFCSQHSVLPLHEKISRIEKLDKKYGNRTSVADIVDQIPVTQTLQKVITKEETNVKRIST</sequence>
<dbReference type="AlphaFoldDB" id="A0A914E2Y0"/>